<accession>A0A0V0HI63</accession>
<protein>
    <submittedName>
        <fullName evidence="1">Putative ovule protein</fullName>
    </submittedName>
</protein>
<evidence type="ECO:0000313" key="1">
    <source>
        <dbReference type="EMBL" id="JAP19827.1"/>
    </source>
</evidence>
<name>A0A0V0HI63_SOLCH</name>
<organism evidence="1">
    <name type="scientific">Solanum chacoense</name>
    <name type="common">Chaco potato</name>
    <dbReference type="NCBI Taxonomy" id="4108"/>
    <lineage>
        <taxon>Eukaryota</taxon>
        <taxon>Viridiplantae</taxon>
        <taxon>Streptophyta</taxon>
        <taxon>Embryophyta</taxon>
        <taxon>Tracheophyta</taxon>
        <taxon>Spermatophyta</taxon>
        <taxon>Magnoliopsida</taxon>
        <taxon>eudicotyledons</taxon>
        <taxon>Gunneridae</taxon>
        <taxon>Pentapetalae</taxon>
        <taxon>asterids</taxon>
        <taxon>lamiids</taxon>
        <taxon>Solanales</taxon>
        <taxon>Solanaceae</taxon>
        <taxon>Solanoideae</taxon>
        <taxon>Solaneae</taxon>
        <taxon>Solanum</taxon>
    </lineage>
</organism>
<dbReference type="EMBL" id="GEDG01019576">
    <property type="protein sequence ID" value="JAP19827.1"/>
    <property type="molecule type" value="Transcribed_RNA"/>
</dbReference>
<dbReference type="AlphaFoldDB" id="A0A0V0HI63"/>
<proteinExistence type="predicted"/>
<reference evidence="1" key="1">
    <citation type="submission" date="2015-12" db="EMBL/GenBank/DDBJ databases">
        <title>Gene expression during late stages of embryo sac development: a critical building block for successful pollen-pistil interactions.</title>
        <authorList>
            <person name="Liu Y."/>
            <person name="Joly V."/>
            <person name="Sabar M."/>
            <person name="Matton D.P."/>
        </authorList>
    </citation>
    <scope>NUCLEOTIDE SEQUENCE</scope>
</reference>
<sequence>MLMLNVSIPVKGELKYKERKIVQLHQLITVKEICPLISRKDAKEQVATELPTSFRKNLKPKLASRIYIRVRQNDSSR</sequence>